<feature type="non-terminal residue" evidence="8">
    <location>
        <position position="328"/>
    </location>
</feature>
<keyword evidence="9" id="KW-1185">Reference proteome</keyword>
<dbReference type="InterPro" id="IPR017907">
    <property type="entry name" value="Znf_RING_CS"/>
</dbReference>
<dbReference type="PANTHER" id="PTHR16450">
    <property type="entry name" value="RING FINGER PROTEIN 186"/>
    <property type="match status" value="1"/>
</dbReference>
<feature type="coiled-coil region" evidence="5">
    <location>
        <begin position="90"/>
        <end position="117"/>
    </location>
</feature>
<reference evidence="9" key="1">
    <citation type="submission" date="2022-10" db="EMBL/GenBank/DDBJ databases">
        <title>Genome assembly of Pristionchus species.</title>
        <authorList>
            <person name="Yoshida K."/>
            <person name="Sommer R.J."/>
        </authorList>
    </citation>
    <scope>NUCLEOTIDE SEQUENCE [LARGE SCALE GENOMIC DNA]</scope>
    <source>
        <strain evidence="9">RS5460</strain>
    </source>
</reference>
<keyword evidence="2 4" id="KW-0863">Zinc-finger</keyword>
<evidence type="ECO:0000256" key="4">
    <source>
        <dbReference type="PROSITE-ProRule" id="PRU00175"/>
    </source>
</evidence>
<keyword evidence="3" id="KW-0862">Zinc</keyword>
<keyword evidence="1" id="KW-0479">Metal-binding</keyword>
<sequence length="328" mass="37753">CQFSTGMEPSIMDPSTLHVYNNLEEGEINSDVEHDDDILIHTNHRPPILPQDDPLPLSIPLAATRALLNALRDDRDEPDAENTVFYAYQMTEAEAKAHRQELESQELGKRQERLKREEDALVREVAVREERLRHKAEQQSRERLAQLERENSENAAIARLLNEVQMRQERLRVMHEEREAQESDLKKEEDDLILARTMAVSKREERIKAMKEYDDHPSSLSITYSRECTICRSANPRRRATLIACGHMMCATCAEQLAAGPSASGDQFPCPYCRMMTGFVQTFEDPVKVPEVVRPQQIEGSRKRESEGTRSYPSSSKKEFRGFRQNLD</sequence>
<dbReference type="Gene3D" id="3.30.40.10">
    <property type="entry name" value="Zinc/RING finger domain, C3HC4 (zinc finger)"/>
    <property type="match status" value="1"/>
</dbReference>
<feature type="non-terminal residue" evidence="8">
    <location>
        <position position="1"/>
    </location>
</feature>
<evidence type="ECO:0000259" key="7">
    <source>
        <dbReference type="PROSITE" id="PS50089"/>
    </source>
</evidence>
<evidence type="ECO:0000256" key="1">
    <source>
        <dbReference type="ARBA" id="ARBA00022723"/>
    </source>
</evidence>
<name>A0AAN5D3B6_9BILA</name>
<feature type="domain" description="RING-type" evidence="7">
    <location>
        <begin position="228"/>
        <end position="274"/>
    </location>
</feature>
<evidence type="ECO:0000313" key="9">
    <source>
        <dbReference type="Proteomes" id="UP001328107"/>
    </source>
</evidence>
<dbReference type="PROSITE" id="PS00518">
    <property type="entry name" value="ZF_RING_1"/>
    <property type="match status" value="1"/>
</dbReference>
<evidence type="ECO:0000256" key="6">
    <source>
        <dbReference type="SAM" id="MobiDB-lite"/>
    </source>
</evidence>
<dbReference type="AlphaFoldDB" id="A0AAN5D3B6"/>
<dbReference type="SMART" id="SM00184">
    <property type="entry name" value="RING"/>
    <property type="match status" value="1"/>
</dbReference>
<evidence type="ECO:0000256" key="3">
    <source>
        <dbReference type="ARBA" id="ARBA00022833"/>
    </source>
</evidence>
<dbReference type="Proteomes" id="UP001328107">
    <property type="component" value="Unassembled WGS sequence"/>
</dbReference>
<gene>
    <name evidence="8" type="ORF">PMAYCL1PPCAC_25147</name>
</gene>
<feature type="compositionally biased region" description="Basic and acidic residues" evidence="6">
    <location>
        <begin position="316"/>
        <end position="328"/>
    </location>
</feature>
<organism evidence="8 9">
    <name type="scientific">Pristionchus mayeri</name>
    <dbReference type="NCBI Taxonomy" id="1317129"/>
    <lineage>
        <taxon>Eukaryota</taxon>
        <taxon>Metazoa</taxon>
        <taxon>Ecdysozoa</taxon>
        <taxon>Nematoda</taxon>
        <taxon>Chromadorea</taxon>
        <taxon>Rhabditida</taxon>
        <taxon>Rhabditina</taxon>
        <taxon>Diplogasteromorpha</taxon>
        <taxon>Diplogasteroidea</taxon>
        <taxon>Neodiplogasteridae</taxon>
        <taxon>Pristionchus</taxon>
    </lineage>
</organism>
<dbReference type="SUPFAM" id="SSF57850">
    <property type="entry name" value="RING/U-box"/>
    <property type="match status" value="1"/>
</dbReference>
<evidence type="ECO:0000256" key="2">
    <source>
        <dbReference type="ARBA" id="ARBA00022771"/>
    </source>
</evidence>
<dbReference type="GO" id="GO:0008270">
    <property type="term" value="F:zinc ion binding"/>
    <property type="evidence" value="ECO:0007669"/>
    <property type="project" value="UniProtKB-KW"/>
</dbReference>
<proteinExistence type="predicted"/>
<dbReference type="InterPro" id="IPR001841">
    <property type="entry name" value="Znf_RING"/>
</dbReference>
<dbReference type="EMBL" id="BTRK01000005">
    <property type="protein sequence ID" value="GMR54952.1"/>
    <property type="molecule type" value="Genomic_DNA"/>
</dbReference>
<evidence type="ECO:0000256" key="5">
    <source>
        <dbReference type="SAM" id="Coils"/>
    </source>
</evidence>
<evidence type="ECO:0000313" key="8">
    <source>
        <dbReference type="EMBL" id="GMR54952.1"/>
    </source>
</evidence>
<dbReference type="PANTHER" id="PTHR16450:SF1">
    <property type="entry name" value="PROTEIN CBG12045"/>
    <property type="match status" value="1"/>
</dbReference>
<dbReference type="Pfam" id="PF13920">
    <property type="entry name" value="zf-C3HC4_3"/>
    <property type="match status" value="1"/>
</dbReference>
<protein>
    <recommendedName>
        <fullName evidence="7">RING-type domain-containing protein</fullName>
    </recommendedName>
</protein>
<accession>A0AAN5D3B6</accession>
<comment type="caution">
    <text evidence="8">The sequence shown here is derived from an EMBL/GenBank/DDBJ whole genome shotgun (WGS) entry which is preliminary data.</text>
</comment>
<feature type="region of interest" description="Disordered" evidence="6">
    <location>
        <begin position="291"/>
        <end position="328"/>
    </location>
</feature>
<dbReference type="InterPro" id="IPR013083">
    <property type="entry name" value="Znf_RING/FYVE/PHD"/>
</dbReference>
<dbReference type="PROSITE" id="PS50089">
    <property type="entry name" value="ZF_RING_2"/>
    <property type="match status" value="1"/>
</dbReference>
<keyword evidence="5" id="KW-0175">Coiled coil</keyword>